<comment type="caution">
    <text evidence="2">The sequence shown here is derived from an EMBL/GenBank/DDBJ whole genome shotgun (WGS) entry which is preliminary data.</text>
</comment>
<dbReference type="EMBL" id="JANPWB010000001">
    <property type="protein sequence ID" value="KAJ1215568.1"/>
    <property type="molecule type" value="Genomic_DNA"/>
</dbReference>
<name>A0AAV7WNB3_PLEWA</name>
<proteinExistence type="predicted"/>
<evidence type="ECO:0000256" key="1">
    <source>
        <dbReference type="SAM" id="MobiDB-lite"/>
    </source>
</evidence>
<evidence type="ECO:0000313" key="3">
    <source>
        <dbReference type="Proteomes" id="UP001066276"/>
    </source>
</evidence>
<organism evidence="2 3">
    <name type="scientific">Pleurodeles waltl</name>
    <name type="common">Iberian ribbed newt</name>
    <dbReference type="NCBI Taxonomy" id="8319"/>
    <lineage>
        <taxon>Eukaryota</taxon>
        <taxon>Metazoa</taxon>
        <taxon>Chordata</taxon>
        <taxon>Craniata</taxon>
        <taxon>Vertebrata</taxon>
        <taxon>Euteleostomi</taxon>
        <taxon>Amphibia</taxon>
        <taxon>Batrachia</taxon>
        <taxon>Caudata</taxon>
        <taxon>Salamandroidea</taxon>
        <taxon>Salamandridae</taxon>
        <taxon>Pleurodelinae</taxon>
        <taxon>Pleurodeles</taxon>
    </lineage>
</organism>
<sequence length="319" mass="34467">MAASRARRNAVRFSAVEDVKMDGLFSQSVLQKELGTRLEQLFTHHQSRGRSREDVEEEEEELIRLGLEEERFALQPGLSLSEAKVDITVEQVTSGKGALFLAGKQASAVDEAGNCMEPNEGASPGAPDQPIMAPTPDLDLAVHSHQTSSKATRGGVAQNHLSAVERNDIVSAGGSSPISTTGAALDAPQVQLVPPSAPQPNGTVMDDSLYVTPKGEIEYACTALEHSSFSDTAVAGEVVEWGKDDIFVEEEVEAAMDVSTSLKRKEKEGDDTEETGFESNDSRDFCALDDRCNFQAVTGEDAFTPVIKRKTKKRNRKLD</sequence>
<keyword evidence="3" id="KW-1185">Reference proteome</keyword>
<dbReference type="Proteomes" id="UP001066276">
    <property type="component" value="Chromosome 1_1"/>
</dbReference>
<reference evidence="2" key="1">
    <citation type="journal article" date="2022" name="bioRxiv">
        <title>Sequencing and chromosome-scale assembly of the giantPleurodeles waltlgenome.</title>
        <authorList>
            <person name="Brown T."/>
            <person name="Elewa A."/>
            <person name="Iarovenko S."/>
            <person name="Subramanian E."/>
            <person name="Araus A.J."/>
            <person name="Petzold A."/>
            <person name="Susuki M."/>
            <person name="Suzuki K.-i.T."/>
            <person name="Hayashi T."/>
            <person name="Toyoda A."/>
            <person name="Oliveira C."/>
            <person name="Osipova E."/>
            <person name="Leigh N.D."/>
            <person name="Simon A."/>
            <person name="Yun M.H."/>
        </authorList>
    </citation>
    <scope>NUCLEOTIDE SEQUENCE</scope>
    <source>
        <strain evidence="2">20211129_DDA</strain>
        <tissue evidence="2">Liver</tissue>
    </source>
</reference>
<evidence type="ECO:0000313" key="2">
    <source>
        <dbReference type="EMBL" id="KAJ1215568.1"/>
    </source>
</evidence>
<dbReference type="AlphaFoldDB" id="A0AAV7WNB3"/>
<protein>
    <submittedName>
        <fullName evidence="2">Uncharacterized protein</fullName>
    </submittedName>
</protein>
<gene>
    <name evidence="2" type="ORF">NDU88_003176</name>
</gene>
<accession>A0AAV7WNB3</accession>
<feature type="region of interest" description="Disordered" evidence="1">
    <location>
        <begin position="259"/>
        <end position="281"/>
    </location>
</feature>